<name>A0A1C5AM96_9ACTN</name>
<dbReference type="RefSeq" id="WP_396855524.1">
    <property type="nucleotide sequence ID" value="NZ_JBIRZV010000017.1"/>
</dbReference>
<dbReference type="Pfam" id="PF10935">
    <property type="entry name" value="DUF2637"/>
    <property type="match status" value="1"/>
</dbReference>
<keyword evidence="1" id="KW-0812">Transmembrane</keyword>
<feature type="transmembrane region" description="Helical" evidence="1">
    <location>
        <begin position="82"/>
        <end position="100"/>
    </location>
</feature>
<feature type="transmembrane region" description="Helical" evidence="1">
    <location>
        <begin position="50"/>
        <end position="70"/>
    </location>
</feature>
<accession>A0A1C5AM96</accession>
<keyword evidence="1" id="KW-1133">Transmembrane helix</keyword>
<feature type="transmembrane region" description="Helical" evidence="1">
    <location>
        <begin position="20"/>
        <end position="38"/>
    </location>
</feature>
<gene>
    <name evidence="2" type="ORF">GA0070563_114165</name>
</gene>
<dbReference type="AlphaFoldDB" id="A0A1C5AM96"/>
<keyword evidence="1" id="KW-0472">Membrane</keyword>
<proteinExistence type="predicted"/>
<feature type="transmembrane region" description="Helical" evidence="1">
    <location>
        <begin position="106"/>
        <end position="127"/>
    </location>
</feature>
<dbReference type="EMBL" id="FMCT01000014">
    <property type="protein sequence ID" value="SCF46317.1"/>
    <property type="molecule type" value="Genomic_DNA"/>
</dbReference>
<evidence type="ECO:0008006" key="4">
    <source>
        <dbReference type="Google" id="ProtNLM"/>
    </source>
</evidence>
<keyword evidence="3" id="KW-1185">Reference proteome</keyword>
<evidence type="ECO:0000313" key="3">
    <source>
        <dbReference type="Proteomes" id="UP000183585"/>
    </source>
</evidence>
<evidence type="ECO:0000313" key="2">
    <source>
        <dbReference type="EMBL" id="SCF46317.1"/>
    </source>
</evidence>
<sequence>MKRKTSSQSRSERIEGAIQVAIMLTIGGAAGAASFRHVHDVSVAHGQGGWLAWANAVTLELMSIAAGLEIRRRVRIGKSKAFPVTVLVVAVFLSLGAQVIEAEPSVVGWLAAALPAAGFLMMAKIALARMGESPAAKRAVQEEPEGAASATAVAVQSDGVPDSLISVLDSGQVVLDSVPPVRDSTPVVPDSGAVAVPDSVPVAPASGPVAAEPVPVVPDYPGPIEDDGPAVLDPVEDSQVGGHAAGPAVPDSEDAPRLTKVQIMEAAFSEALSAGRNIDHRELARLAGADLSHARRIYGRLSAALAA</sequence>
<organism evidence="2 3">
    <name type="scientific">Micromonospora carbonacea</name>
    <dbReference type="NCBI Taxonomy" id="47853"/>
    <lineage>
        <taxon>Bacteria</taxon>
        <taxon>Bacillati</taxon>
        <taxon>Actinomycetota</taxon>
        <taxon>Actinomycetes</taxon>
        <taxon>Micromonosporales</taxon>
        <taxon>Micromonosporaceae</taxon>
        <taxon>Micromonospora</taxon>
    </lineage>
</organism>
<protein>
    <recommendedName>
        <fullName evidence="4">DUF2637 domain-containing protein</fullName>
    </recommendedName>
</protein>
<reference evidence="3" key="1">
    <citation type="submission" date="2016-06" db="EMBL/GenBank/DDBJ databases">
        <authorList>
            <person name="Varghese N."/>
            <person name="Submissions Spin"/>
        </authorList>
    </citation>
    <scope>NUCLEOTIDE SEQUENCE [LARGE SCALE GENOMIC DNA]</scope>
    <source>
        <strain evidence="3">DSM 43168</strain>
    </source>
</reference>
<dbReference type="InterPro" id="IPR021235">
    <property type="entry name" value="DUF2637"/>
</dbReference>
<evidence type="ECO:0000256" key="1">
    <source>
        <dbReference type="SAM" id="Phobius"/>
    </source>
</evidence>
<dbReference type="Proteomes" id="UP000183585">
    <property type="component" value="Unassembled WGS sequence"/>
</dbReference>